<sequence>MRIILWFAVFSFLGIGPLQAKDKMKAQDKRLVVAQDGSGDFKTVQEAINAVPDFRKVTTTIFIKNGRYKEKLNLSASKKMVTLIGEDVAKTILYYDDYAQKKNRFGEEMGTSGSSGFYIYGDDFTAKNITFENTAGPVGQAVALWVAGDKASFLNCRMLGFQDTLYTYGPESKQYFYRCFISGTVDFIFGSATAVFEDCELFCKQPGFLTASSAPDSVKHGYVFLNCKVTGTAAAQSVYLGRPWRPYAQAVFLNCDLGAMIKAEGWNNWGKTSNEQTAFYAEYKNKGAGSSTEKRVSWSKQLNDQEASEYTVEKIFKGWVPVKS</sequence>
<dbReference type="PANTHER" id="PTHR31321">
    <property type="entry name" value="ACYL-COA THIOESTER HYDROLASE YBHC-RELATED"/>
    <property type="match status" value="1"/>
</dbReference>
<protein>
    <recommendedName>
        <fullName evidence="5">Pectinesterase</fullName>
        <ecNumber evidence="5">3.1.1.11</ecNumber>
    </recommendedName>
</protein>
<dbReference type="PANTHER" id="PTHR31321:SF57">
    <property type="entry name" value="PECTINESTERASE 53-RELATED"/>
    <property type="match status" value="1"/>
</dbReference>
<keyword evidence="2 5" id="KW-0378">Hydrolase</keyword>
<comment type="pathway">
    <text evidence="5">Glycan metabolism; pectin degradation; 2-dehydro-3-deoxy-D-gluconate from pectin: step 1/5.</text>
</comment>
<evidence type="ECO:0000256" key="3">
    <source>
        <dbReference type="ARBA" id="ARBA00023085"/>
    </source>
</evidence>
<reference evidence="7 8" key="1">
    <citation type="submission" date="2019-11" db="EMBL/GenBank/DDBJ databases">
        <title>Description of Pedobacter sp. LMG 31462T.</title>
        <authorList>
            <person name="Carlier A."/>
            <person name="Qi S."/>
            <person name="Vandamme P."/>
        </authorList>
    </citation>
    <scope>NUCLEOTIDE SEQUENCE [LARGE SCALE GENOMIC DNA]</scope>
    <source>
        <strain evidence="7 8">LMG 31462</strain>
    </source>
</reference>
<organism evidence="7 8">
    <name type="scientific">Pedobacter gandavensis</name>
    <dbReference type="NCBI Taxonomy" id="2679963"/>
    <lineage>
        <taxon>Bacteria</taxon>
        <taxon>Pseudomonadati</taxon>
        <taxon>Bacteroidota</taxon>
        <taxon>Sphingobacteriia</taxon>
        <taxon>Sphingobacteriales</taxon>
        <taxon>Sphingobacteriaceae</taxon>
        <taxon>Pedobacter</taxon>
    </lineage>
</organism>
<dbReference type="RefSeq" id="WP_182952983.1">
    <property type="nucleotide sequence ID" value="NZ_WNXC01000001.1"/>
</dbReference>
<comment type="similarity">
    <text evidence="1">Belongs to the pectinesterase family.</text>
</comment>
<evidence type="ECO:0000256" key="2">
    <source>
        <dbReference type="ARBA" id="ARBA00022801"/>
    </source>
</evidence>
<dbReference type="PROSITE" id="PS00503">
    <property type="entry name" value="PECTINESTERASE_2"/>
    <property type="match status" value="1"/>
</dbReference>
<keyword evidence="8" id="KW-1185">Reference proteome</keyword>
<keyword evidence="3 5" id="KW-0063">Aspartyl esterase</keyword>
<accession>A0ABR6ER36</accession>
<dbReference type="InterPro" id="IPR011050">
    <property type="entry name" value="Pectin_lyase_fold/virulence"/>
</dbReference>
<evidence type="ECO:0000256" key="4">
    <source>
        <dbReference type="PROSITE-ProRule" id="PRU10040"/>
    </source>
</evidence>
<dbReference type="EC" id="3.1.1.11" evidence="5"/>
<dbReference type="EMBL" id="WNXC01000001">
    <property type="protein sequence ID" value="MBB2147701.1"/>
    <property type="molecule type" value="Genomic_DNA"/>
</dbReference>
<evidence type="ECO:0000259" key="6">
    <source>
        <dbReference type="Pfam" id="PF01095"/>
    </source>
</evidence>
<name>A0ABR6ER36_9SPHI</name>
<dbReference type="InterPro" id="IPR012334">
    <property type="entry name" value="Pectin_lyas_fold"/>
</dbReference>
<feature type="active site" evidence="4">
    <location>
        <position position="186"/>
    </location>
</feature>
<comment type="catalytic activity">
    <reaction evidence="5">
        <text>[(1-&gt;4)-alpha-D-galacturonosyl methyl ester](n) + n H2O = [(1-&gt;4)-alpha-D-galacturonosyl](n) + n methanol + n H(+)</text>
        <dbReference type="Rhea" id="RHEA:22380"/>
        <dbReference type="Rhea" id="RHEA-COMP:14570"/>
        <dbReference type="Rhea" id="RHEA-COMP:14573"/>
        <dbReference type="ChEBI" id="CHEBI:15377"/>
        <dbReference type="ChEBI" id="CHEBI:15378"/>
        <dbReference type="ChEBI" id="CHEBI:17790"/>
        <dbReference type="ChEBI" id="CHEBI:140522"/>
        <dbReference type="ChEBI" id="CHEBI:140523"/>
        <dbReference type="EC" id="3.1.1.11"/>
    </reaction>
</comment>
<proteinExistence type="inferred from homology"/>
<dbReference type="InterPro" id="IPR033131">
    <property type="entry name" value="Pectinesterase_Asp_AS"/>
</dbReference>
<evidence type="ECO:0000256" key="5">
    <source>
        <dbReference type="RuleBase" id="RU000589"/>
    </source>
</evidence>
<dbReference type="Proteomes" id="UP000636110">
    <property type="component" value="Unassembled WGS sequence"/>
</dbReference>
<gene>
    <name evidence="7" type="ORF">GM920_02135</name>
</gene>
<evidence type="ECO:0000256" key="1">
    <source>
        <dbReference type="ARBA" id="ARBA00008891"/>
    </source>
</evidence>
<dbReference type="InterPro" id="IPR000070">
    <property type="entry name" value="Pectinesterase_cat"/>
</dbReference>
<evidence type="ECO:0000313" key="7">
    <source>
        <dbReference type="EMBL" id="MBB2147701.1"/>
    </source>
</evidence>
<dbReference type="SUPFAM" id="SSF51126">
    <property type="entry name" value="Pectin lyase-like"/>
    <property type="match status" value="1"/>
</dbReference>
<dbReference type="Pfam" id="PF01095">
    <property type="entry name" value="Pectinesterase"/>
    <property type="match status" value="1"/>
</dbReference>
<comment type="caution">
    <text evidence="7">The sequence shown here is derived from an EMBL/GenBank/DDBJ whole genome shotgun (WGS) entry which is preliminary data.</text>
</comment>
<dbReference type="Gene3D" id="2.160.20.10">
    <property type="entry name" value="Single-stranded right-handed beta-helix, Pectin lyase-like"/>
    <property type="match status" value="1"/>
</dbReference>
<feature type="domain" description="Pectinesterase catalytic" evidence="6">
    <location>
        <begin position="31"/>
        <end position="318"/>
    </location>
</feature>
<evidence type="ECO:0000313" key="8">
    <source>
        <dbReference type="Proteomes" id="UP000636110"/>
    </source>
</evidence>